<accession>A0ABP9PZI1</accession>
<dbReference type="InterPro" id="IPR001584">
    <property type="entry name" value="Integrase_cat-core"/>
</dbReference>
<dbReference type="EMBL" id="BAABIB010000018">
    <property type="protein sequence ID" value="GAA5154251.1"/>
    <property type="molecule type" value="Genomic_DNA"/>
</dbReference>
<dbReference type="Gene3D" id="3.30.420.10">
    <property type="entry name" value="Ribonuclease H-like superfamily/Ribonuclease H"/>
    <property type="match status" value="1"/>
</dbReference>
<evidence type="ECO:0000313" key="3">
    <source>
        <dbReference type="EMBL" id="GAA5154251.1"/>
    </source>
</evidence>
<keyword evidence="4" id="KW-1185">Reference proteome</keyword>
<comment type="caution">
    <text evidence="3">The sequence shown here is derived from an EMBL/GenBank/DDBJ whole genome shotgun (WGS) entry which is preliminary data.</text>
</comment>
<dbReference type="Proteomes" id="UP001500192">
    <property type="component" value="Unassembled WGS sequence"/>
</dbReference>
<gene>
    <name evidence="3" type="ORF">GCM10023214_08450</name>
</gene>
<feature type="region of interest" description="Disordered" evidence="1">
    <location>
        <begin position="1"/>
        <end position="28"/>
    </location>
</feature>
<protein>
    <recommendedName>
        <fullName evidence="2">Integrase catalytic domain-containing protein</fullName>
    </recommendedName>
</protein>
<name>A0ABP9PZI1_9PSEU</name>
<dbReference type="InterPro" id="IPR036397">
    <property type="entry name" value="RNaseH_sf"/>
</dbReference>
<evidence type="ECO:0000313" key="4">
    <source>
        <dbReference type="Proteomes" id="UP001500192"/>
    </source>
</evidence>
<dbReference type="InterPro" id="IPR012337">
    <property type="entry name" value="RNaseH-like_sf"/>
</dbReference>
<dbReference type="SUPFAM" id="SSF53098">
    <property type="entry name" value="Ribonuclease H-like"/>
    <property type="match status" value="1"/>
</dbReference>
<sequence>MKKIGKIPPGGGWRAHGRGTRPRAERGGGYDYVHAAIDDHSRLAYAEILDDEQGRTRAAFLLRAAAWFADHGIPHVQRILTDNAKNYVISRDFAAAVPNAPNRVRIPRRPNVTPSTPRARARGRARSRASGGAR</sequence>
<feature type="domain" description="Integrase catalytic" evidence="2">
    <location>
        <begin position="4"/>
        <end position="95"/>
    </location>
</feature>
<evidence type="ECO:0000256" key="1">
    <source>
        <dbReference type="SAM" id="MobiDB-lite"/>
    </source>
</evidence>
<dbReference type="Pfam" id="PF00665">
    <property type="entry name" value="rve"/>
    <property type="match status" value="1"/>
</dbReference>
<feature type="region of interest" description="Disordered" evidence="1">
    <location>
        <begin position="104"/>
        <end position="134"/>
    </location>
</feature>
<evidence type="ECO:0000259" key="2">
    <source>
        <dbReference type="PROSITE" id="PS50994"/>
    </source>
</evidence>
<organism evidence="3 4">
    <name type="scientific">Amycolatopsis dongchuanensis</name>
    <dbReference type="NCBI Taxonomy" id="1070866"/>
    <lineage>
        <taxon>Bacteria</taxon>
        <taxon>Bacillati</taxon>
        <taxon>Actinomycetota</taxon>
        <taxon>Actinomycetes</taxon>
        <taxon>Pseudonocardiales</taxon>
        <taxon>Pseudonocardiaceae</taxon>
        <taxon>Amycolatopsis</taxon>
    </lineage>
</organism>
<dbReference type="PROSITE" id="PS50994">
    <property type="entry name" value="INTEGRASE"/>
    <property type="match status" value="1"/>
</dbReference>
<proteinExistence type="predicted"/>
<reference evidence="4" key="1">
    <citation type="journal article" date="2019" name="Int. J. Syst. Evol. Microbiol.">
        <title>The Global Catalogue of Microorganisms (GCM) 10K type strain sequencing project: providing services to taxonomists for standard genome sequencing and annotation.</title>
        <authorList>
            <consortium name="The Broad Institute Genomics Platform"/>
            <consortium name="The Broad Institute Genome Sequencing Center for Infectious Disease"/>
            <person name="Wu L."/>
            <person name="Ma J."/>
        </authorList>
    </citation>
    <scope>NUCLEOTIDE SEQUENCE [LARGE SCALE GENOMIC DNA]</scope>
    <source>
        <strain evidence="4">JCM 18054</strain>
    </source>
</reference>